<accession>A0ABQ9Z465</accession>
<reference evidence="1 2" key="1">
    <citation type="journal article" date="2023" name="Nucleic Acids Res.">
        <title>The hologenome of Daphnia magna reveals possible DNA methylation and microbiome-mediated evolution of the host genome.</title>
        <authorList>
            <person name="Chaturvedi A."/>
            <person name="Li X."/>
            <person name="Dhandapani V."/>
            <person name="Marshall H."/>
            <person name="Kissane S."/>
            <person name="Cuenca-Cambronero M."/>
            <person name="Asole G."/>
            <person name="Calvet F."/>
            <person name="Ruiz-Romero M."/>
            <person name="Marangio P."/>
            <person name="Guigo R."/>
            <person name="Rago D."/>
            <person name="Mirbahai L."/>
            <person name="Eastwood N."/>
            <person name="Colbourne J.K."/>
            <person name="Zhou J."/>
            <person name="Mallon E."/>
            <person name="Orsini L."/>
        </authorList>
    </citation>
    <scope>NUCLEOTIDE SEQUENCE [LARGE SCALE GENOMIC DNA]</scope>
    <source>
        <strain evidence="1">LRV0_1</strain>
    </source>
</reference>
<protein>
    <submittedName>
        <fullName evidence="1">Uncharacterized protein</fullName>
    </submittedName>
</protein>
<organism evidence="1 2">
    <name type="scientific">Daphnia magna</name>
    <dbReference type="NCBI Taxonomy" id="35525"/>
    <lineage>
        <taxon>Eukaryota</taxon>
        <taxon>Metazoa</taxon>
        <taxon>Ecdysozoa</taxon>
        <taxon>Arthropoda</taxon>
        <taxon>Crustacea</taxon>
        <taxon>Branchiopoda</taxon>
        <taxon>Diplostraca</taxon>
        <taxon>Cladocera</taxon>
        <taxon>Anomopoda</taxon>
        <taxon>Daphniidae</taxon>
        <taxon>Daphnia</taxon>
    </lineage>
</organism>
<dbReference type="PANTHER" id="PTHR34153">
    <property type="entry name" value="SI:CH211-262H13.3-RELATED-RELATED"/>
    <property type="match status" value="1"/>
</dbReference>
<gene>
    <name evidence="1" type="ORF">OUZ56_012832</name>
</gene>
<evidence type="ECO:0000313" key="1">
    <source>
        <dbReference type="EMBL" id="KAK4007679.1"/>
    </source>
</evidence>
<dbReference type="Proteomes" id="UP001234178">
    <property type="component" value="Unassembled WGS sequence"/>
</dbReference>
<dbReference type="PANTHER" id="PTHR34153:SF2">
    <property type="entry name" value="SI:CH211-262H13.3-RELATED"/>
    <property type="match status" value="1"/>
</dbReference>
<proteinExistence type="predicted"/>
<evidence type="ECO:0000313" key="2">
    <source>
        <dbReference type="Proteomes" id="UP001234178"/>
    </source>
</evidence>
<comment type="caution">
    <text evidence="1">The sequence shown here is derived from an EMBL/GenBank/DDBJ whole genome shotgun (WGS) entry which is preliminary data.</text>
</comment>
<name>A0ABQ9Z465_9CRUS</name>
<keyword evidence="2" id="KW-1185">Reference proteome</keyword>
<dbReference type="EMBL" id="JAOYFB010000002">
    <property type="protein sequence ID" value="KAK4007679.1"/>
    <property type="molecule type" value="Genomic_DNA"/>
</dbReference>
<sequence length="135" mass="15037">MFYSTGCYFVPIPTSASVVDGSDKNQQVKFIKSIEGNSQGDAVQRAWEKLTTIDCRACSNFYGVKPGQNHKHPLNGSIITVAVFAGVWANVKFSSCTDATMEHETFRSFVGLQRRNDDMIWAADAVALKRTTFRF</sequence>